<evidence type="ECO:0000259" key="2">
    <source>
        <dbReference type="Pfam" id="PF08722"/>
    </source>
</evidence>
<dbReference type="GO" id="GO:0003676">
    <property type="term" value="F:nucleic acid binding"/>
    <property type="evidence" value="ECO:0007669"/>
    <property type="project" value="InterPro"/>
</dbReference>
<dbReference type="InterPro" id="IPR011856">
    <property type="entry name" value="tRNA_endonuc-like_dom_sf"/>
</dbReference>
<dbReference type="SUPFAM" id="SSF52980">
    <property type="entry name" value="Restriction endonuclease-like"/>
    <property type="match status" value="1"/>
</dbReference>
<dbReference type="AlphaFoldDB" id="A0A1I3UXI1"/>
<keyword evidence="4" id="KW-1185">Reference proteome</keyword>
<feature type="domain" description="TnsA endonuclease N-terminal" evidence="2">
    <location>
        <begin position="70"/>
        <end position="163"/>
    </location>
</feature>
<proteinExistence type="predicted"/>
<evidence type="ECO:0000259" key="1">
    <source>
        <dbReference type="Pfam" id="PF08721"/>
    </source>
</evidence>
<dbReference type="Pfam" id="PF08722">
    <property type="entry name" value="Tn7_TnsA-like_N"/>
    <property type="match status" value="1"/>
</dbReference>
<reference evidence="3 4" key="1">
    <citation type="submission" date="2016-10" db="EMBL/GenBank/DDBJ databases">
        <authorList>
            <person name="de Groot N.N."/>
        </authorList>
    </citation>
    <scope>NUCLEOTIDE SEQUENCE [LARGE SCALE GENOMIC DNA]</scope>
    <source>
        <strain evidence="3 4">IBRC-M 10445</strain>
    </source>
</reference>
<dbReference type="Gene3D" id="1.10.10.10">
    <property type="entry name" value="Winged helix-like DNA-binding domain superfamily/Winged helix DNA-binding domain"/>
    <property type="match status" value="1"/>
</dbReference>
<dbReference type="InterPro" id="IPR036390">
    <property type="entry name" value="WH_DNA-bd_sf"/>
</dbReference>
<accession>A0A1I3UXI1</accession>
<dbReference type="SUPFAM" id="SSF46785">
    <property type="entry name" value="Winged helix' DNA-binding domain"/>
    <property type="match status" value="1"/>
</dbReference>
<gene>
    <name evidence="3" type="ORF">SAMN05216429_10723</name>
</gene>
<dbReference type="Proteomes" id="UP000199445">
    <property type="component" value="Unassembled WGS sequence"/>
</dbReference>
<keyword evidence="3" id="KW-0255">Endonuclease</keyword>
<dbReference type="Gene3D" id="3.40.1350.10">
    <property type="match status" value="1"/>
</dbReference>
<evidence type="ECO:0000313" key="3">
    <source>
        <dbReference type="EMBL" id="SFJ87755.1"/>
    </source>
</evidence>
<name>A0A1I3UXI1_9GAMM</name>
<sequence length="273" mass="31206">MANYKLDKKTQKWIKEERGKGSGKDYHPWLTVRDLSSRGRSHRVMGHLTGRTHHFFSDTELAAFLLLEWNPDVTDIREQFPLRIEDTLSVAEQANIRHPEAGGYHQIMSSDFVVDLSTPSGPKRFAVQVKTSPDLMDSRTVEKLEIERRYWKRKGIPWYLITEKQMPPIVMANLDLLYSARVQSESLEILFQSLPIYVEVLANNPNARLSDVGMMVDHSYSLEPGTSLARLRALAALRALTFDISIPWIKLVSQDLQVVEDIALLRASYAANQ</sequence>
<feature type="domain" description="TnsA endonuclease C-terminal" evidence="1">
    <location>
        <begin position="167"/>
        <end position="244"/>
    </location>
</feature>
<dbReference type="OrthoDB" id="5291587at2"/>
<keyword evidence="3" id="KW-0378">Hydrolase</keyword>
<organism evidence="3 4">
    <name type="scientific">Marinobacter persicus</name>
    <dbReference type="NCBI Taxonomy" id="930118"/>
    <lineage>
        <taxon>Bacteria</taxon>
        <taxon>Pseudomonadati</taxon>
        <taxon>Pseudomonadota</taxon>
        <taxon>Gammaproteobacteria</taxon>
        <taxon>Pseudomonadales</taxon>
        <taxon>Marinobacteraceae</taxon>
        <taxon>Marinobacter</taxon>
    </lineage>
</organism>
<dbReference type="EMBL" id="FOSC01000007">
    <property type="protein sequence ID" value="SFJ87755.1"/>
    <property type="molecule type" value="Genomic_DNA"/>
</dbReference>
<keyword evidence="3" id="KW-0540">Nuclease</keyword>
<dbReference type="InterPro" id="IPR036388">
    <property type="entry name" value="WH-like_DNA-bd_sf"/>
</dbReference>
<evidence type="ECO:0000313" key="4">
    <source>
        <dbReference type="Proteomes" id="UP000199445"/>
    </source>
</evidence>
<protein>
    <submittedName>
        <fullName evidence="3">TnsA endonuclease C terminal</fullName>
    </submittedName>
</protein>
<dbReference type="InterPro" id="IPR011335">
    <property type="entry name" value="Restrct_endonuc-II-like"/>
</dbReference>
<dbReference type="RefSeq" id="WP_091704497.1">
    <property type="nucleotide sequence ID" value="NZ_BMYN01000001.1"/>
</dbReference>
<dbReference type="InterPro" id="IPR014832">
    <property type="entry name" value="TnsA_C"/>
</dbReference>
<dbReference type="CDD" id="cd22362">
    <property type="entry name" value="TnsA_endonuclease-like"/>
    <property type="match status" value="1"/>
</dbReference>
<dbReference type="InterPro" id="IPR014833">
    <property type="entry name" value="TnsA_N"/>
</dbReference>
<dbReference type="GO" id="GO:0004519">
    <property type="term" value="F:endonuclease activity"/>
    <property type="evidence" value="ECO:0007669"/>
    <property type="project" value="UniProtKB-KW"/>
</dbReference>
<dbReference type="Pfam" id="PF08721">
    <property type="entry name" value="Tn7_Tnp_TnsA_C"/>
    <property type="match status" value="1"/>
</dbReference>